<dbReference type="HOGENOM" id="CLU_1062685_0_0_1"/>
<keyword evidence="2" id="KW-1185">Reference proteome</keyword>
<organism evidence="1 2">
    <name type="scientific">Daphnia pulex</name>
    <name type="common">Water flea</name>
    <dbReference type="NCBI Taxonomy" id="6669"/>
    <lineage>
        <taxon>Eukaryota</taxon>
        <taxon>Metazoa</taxon>
        <taxon>Ecdysozoa</taxon>
        <taxon>Arthropoda</taxon>
        <taxon>Crustacea</taxon>
        <taxon>Branchiopoda</taxon>
        <taxon>Diplostraca</taxon>
        <taxon>Cladocera</taxon>
        <taxon>Anomopoda</taxon>
        <taxon>Daphniidae</taxon>
        <taxon>Daphnia</taxon>
    </lineage>
</organism>
<dbReference type="KEGG" id="dpx:DAPPUDRAFT_102615"/>
<protein>
    <submittedName>
        <fullName evidence="1">Uncharacterized protein</fullName>
    </submittedName>
</protein>
<sequence length="262" mass="29840">MLLLLSPIVPSSFVRRFHLPSKSNLHVASRVEAVVQPTKESLKQENKPGLTEKEIKVLLHLAVVNPRPCVHLLNHEKVAKKRSKIRTIRGPDPVRPACLTYFKTKKDTIKRRENGYSGEEKGERSKVFCLPIARQKHVPARREWEPLKYCGIGLKDISIPKKATGEDMQRLMYSNFPPLKSSGAYAYFDRVPIKNDLGLKRATDVMPHILCQVCDTPILGCEFPGHMENHDQEGDINYQKPFDPYTSTKVYTKKRDGANNDP</sequence>
<reference evidence="1 2" key="1">
    <citation type="journal article" date="2011" name="Science">
        <title>The ecoresponsive genome of Daphnia pulex.</title>
        <authorList>
            <person name="Colbourne J.K."/>
            <person name="Pfrender M.E."/>
            <person name="Gilbert D."/>
            <person name="Thomas W.K."/>
            <person name="Tucker A."/>
            <person name="Oakley T.H."/>
            <person name="Tokishita S."/>
            <person name="Aerts A."/>
            <person name="Arnold G.J."/>
            <person name="Basu M.K."/>
            <person name="Bauer D.J."/>
            <person name="Caceres C.E."/>
            <person name="Carmel L."/>
            <person name="Casola C."/>
            <person name="Choi J.H."/>
            <person name="Detter J.C."/>
            <person name="Dong Q."/>
            <person name="Dusheyko S."/>
            <person name="Eads B.D."/>
            <person name="Frohlich T."/>
            <person name="Geiler-Samerotte K.A."/>
            <person name="Gerlach D."/>
            <person name="Hatcher P."/>
            <person name="Jogdeo S."/>
            <person name="Krijgsveld J."/>
            <person name="Kriventseva E.V."/>
            <person name="Kultz D."/>
            <person name="Laforsch C."/>
            <person name="Lindquist E."/>
            <person name="Lopez J."/>
            <person name="Manak J.R."/>
            <person name="Muller J."/>
            <person name="Pangilinan J."/>
            <person name="Patwardhan R.P."/>
            <person name="Pitluck S."/>
            <person name="Pritham E.J."/>
            <person name="Rechtsteiner A."/>
            <person name="Rho M."/>
            <person name="Rogozin I.B."/>
            <person name="Sakarya O."/>
            <person name="Salamov A."/>
            <person name="Schaack S."/>
            <person name="Shapiro H."/>
            <person name="Shiga Y."/>
            <person name="Skalitzky C."/>
            <person name="Smith Z."/>
            <person name="Souvorov A."/>
            <person name="Sung W."/>
            <person name="Tang Z."/>
            <person name="Tsuchiya D."/>
            <person name="Tu H."/>
            <person name="Vos H."/>
            <person name="Wang M."/>
            <person name="Wolf Y.I."/>
            <person name="Yamagata H."/>
            <person name="Yamada T."/>
            <person name="Ye Y."/>
            <person name="Shaw J.R."/>
            <person name="Andrews J."/>
            <person name="Crease T.J."/>
            <person name="Tang H."/>
            <person name="Lucas S.M."/>
            <person name="Robertson H.M."/>
            <person name="Bork P."/>
            <person name="Koonin E.V."/>
            <person name="Zdobnov E.M."/>
            <person name="Grigoriev I.V."/>
            <person name="Lynch M."/>
            <person name="Boore J.L."/>
        </authorList>
    </citation>
    <scope>NUCLEOTIDE SEQUENCE [LARGE SCALE GENOMIC DNA]</scope>
</reference>
<dbReference type="Proteomes" id="UP000000305">
    <property type="component" value="Unassembled WGS sequence"/>
</dbReference>
<dbReference type="EMBL" id="GL732544">
    <property type="protein sequence ID" value="EFX81097.1"/>
    <property type="molecule type" value="Genomic_DNA"/>
</dbReference>
<evidence type="ECO:0000313" key="2">
    <source>
        <dbReference type="Proteomes" id="UP000000305"/>
    </source>
</evidence>
<accession>E9GGW8</accession>
<dbReference type="AlphaFoldDB" id="E9GGW8"/>
<proteinExistence type="predicted"/>
<gene>
    <name evidence="1" type="ORF">DAPPUDRAFT_102615</name>
</gene>
<dbReference type="InParanoid" id="E9GGW8"/>
<name>E9GGW8_DAPPU</name>
<evidence type="ECO:0000313" key="1">
    <source>
        <dbReference type="EMBL" id="EFX81097.1"/>
    </source>
</evidence>